<evidence type="ECO:0000259" key="9">
    <source>
        <dbReference type="PROSITE" id="PS50885"/>
    </source>
</evidence>
<dbReference type="HOGENOM" id="CLU_000445_107_27_5"/>
<dbReference type="Gene3D" id="1.10.287.950">
    <property type="entry name" value="Methyl-accepting chemotaxis protein"/>
    <property type="match status" value="1"/>
</dbReference>
<evidence type="ECO:0000313" key="11">
    <source>
        <dbReference type="Proteomes" id="UP000011841"/>
    </source>
</evidence>
<dbReference type="eggNOG" id="COG0840">
    <property type="taxonomic scope" value="Bacteria"/>
</dbReference>
<dbReference type="SUPFAM" id="SSF58104">
    <property type="entry name" value="Methyl-accepting chemotaxis protein (MCP) signaling domain"/>
    <property type="match status" value="1"/>
</dbReference>
<dbReference type="InterPro" id="IPR004090">
    <property type="entry name" value="Chemotax_Me-accpt_rcpt"/>
</dbReference>
<dbReference type="STRING" id="1245469.S58_15090"/>
<dbReference type="GO" id="GO:0007165">
    <property type="term" value="P:signal transduction"/>
    <property type="evidence" value="ECO:0007669"/>
    <property type="project" value="UniProtKB-KW"/>
</dbReference>
<evidence type="ECO:0000256" key="1">
    <source>
        <dbReference type="ARBA" id="ARBA00004429"/>
    </source>
</evidence>
<evidence type="ECO:0000256" key="4">
    <source>
        <dbReference type="ARBA" id="ARBA00029447"/>
    </source>
</evidence>
<accession>M4Z3S5</accession>
<gene>
    <name evidence="10" type="ORF">S58_15090</name>
</gene>
<evidence type="ECO:0000256" key="6">
    <source>
        <dbReference type="SAM" id="Phobius"/>
    </source>
</evidence>
<feature type="domain" description="Methyl-accepting transducer" evidence="7">
    <location>
        <begin position="180"/>
        <end position="402"/>
    </location>
</feature>
<reference evidence="10 11" key="1">
    <citation type="journal article" date="2013" name="Appl. Environ. Microbiol.">
        <title>Genome analysis suggests that the soil oligotrophic bacterium Agromonas oligotrophica (Bradyrhizobium oligotrophicum) is a nitrogen-fixing symbiont of Aeschynomene indica.</title>
        <authorList>
            <person name="Okubo T."/>
            <person name="Fukushima S."/>
            <person name="Itakura M."/>
            <person name="Oshima K."/>
            <person name="Longtonglang A."/>
            <person name="Teaumroong N."/>
            <person name="Mitsui H."/>
            <person name="Hattori M."/>
            <person name="Hattori R."/>
            <person name="Hattori T."/>
            <person name="Minamisawa K."/>
        </authorList>
    </citation>
    <scope>NUCLEOTIDE SEQUENCE [LARGE SCALE GENOMIC DNA]</scope>
    <source>
        <strain evidence="10 11">S58</strain>
    </source>
</reference>
<feature type="domain" description="HAMP" evidence="9">
    <location>
        <begin position="58"/>
        <end position="111"/>
    </location>
</feature>
<evidence type="ECO:0000259" key="7">
    <source>
        <dbReference type="PROSITE" id="PS50111"/>
    </source>
</evidence>
<dbReference type="RefSeq" id="WP_015664647.1">
    <property type="nucleotide sequence ID" value="NC_020453.1"/>
</dbReference>
<comment type="similarity">
    <text evidence="4">Belongs to the methyl-accepting chemotaxis (MCP) protein family.</text>
</comment>
<dbReference type="KEGG" id="aol:S58_15090"/>
<evidence type="ECO:0000256" key="2">
    <source>
        <dbReference type="ARBA" id="ARBA00022519"/>
    </source>
</evidence>
<dbReference type="PANTHER" id="PTHR32089:SF112">
    <property type="entry name" value="LYSOZYME-LIKE PROTEIN-RELATED"/>
    <property type="match status" value="1"/>
</dbReference>
<dbReference type="GO" id="GO:0006935">
    <property type="term" value="P:chemotaxis"/>
    <property type="evidence" value="ECO:0007669"/>
    <property type="project" value="InterPro"/>
</dbReference>
<evidence type="ECO:0000259" key="8">
    <source>
        <dbReference type="PROSITE" id="PS50192"/>
    </source>
</evidence>
<keyword evidence="6" id="KW-0472">Membrane</keyword>
<keyword evidence="2" id="KW-1003">Cell membrane</keyword>
<evidence type="ECO:0000256" key="5">
    <source>
        <dbReference type="PROSITE-ProRule" id="PRU00284"/>
    </source>
</evidence>
<keyword evidence="11" id="KW-1185">Reference proteome</keyword>
<dbReference type="InterPro" id="IPR004089">
    <property type="entry name" value="MCPsignal_dom"/>
</dbReference>
<keyword evidence="2" id="KW-0997">Cell inner membrane</keyword>
<keyword evidence="6" id="KW-1133">Transmembrane helix</keyword>
<keyword evidence="6" id="KW-0812">Transmembrane</keyword>
<evidence type="ECO:0000313" key="10">
    <source>
        <dbReference type="EMBL" id="BAM87517.1"/>
    </source>
</evidence>
<dbReference type="GeneID" id="301815449"/>
<feature type="transmembrane region" description="Helical" evidence="6">
    <location>
        <begin position="36"/>
        <end position="55"/>
    </location>
</feature>
<comment type="subcellular location">
    <subcellularLocation>
        <location evidence="1">Cell inner membrane</location>
        <topology evidence="1">Multi-pass membrane protein</topology>
    </subcellularLocation>
</comment>
<name>M4Z3S5_9BRAD</name>
<keyword evidence="3 5" id="KW-0807">Transducer</keyword>
<dbReference type="PRINTS" id="PR00260">
    <property type="entry name" value="CHEMTRNSDUCR"/>
</dbReference>
<protein>
    <recommendedName>
        <fullName evidence="12">Methyl-accepting chemotaxis protein</fullName>
    </recommendedName>
</protein>
<organism evidence="10 11">
    <name type="scientific">Bradyrhizobium oligotrophicum S58</name>
    <dbReference type="NCBI Taxonomy" id="1245469"/>
    <lineage>
        <taxon>Bacteria</taxon>
        <taxon>Pseudomonadati</taxon>
        <taxon>Pseudomonadota</taxon>
        <taxon>Alphaproteobacteria</taxon>
        <taxon>Hyphomicrobiales</taxon>
        <taxon>Nitrobacteraceae</taxon>
        <taxon>Bradyrhizobium</taxon>
    </lineage>
</organism>
<dbReference type="Pfam" id="PF00015">
    <property type="entry name" value="MCPsignal"/>
    <property type="match status" value="1"/>
</dbReference>
<dbReference type="InterPro" id="IPR000727">
    <property type="entry name" value="T_SNARE_dom"/>
</dbReference>
<dbReference type="GO" id="GO:0004888">
    <property type="term" value="F:transmembrane signaling receptor activity"/>
    <property type="evidence" value="ECO:0007669"/>
    <property type="project" value="InterPro"/>
</dbReference>
<feature type="domain" description="T-SNARE coiled-coil homology" evidence="8">
    <location>
        <begin position="332"/>
        <end position="394"/>
    </location>
</feature>
<sequence length="437" mass="44965">MMSSSSLSKTQIAIAAAALLALGELAWLVVAGATPLAGGVALLIAVALLLGFSLWQLRVAAAVIAEAAKVCHSAAKGNLEPRVLSRRQHGDIGLLQKSINDMLDITDAFVREASASMDYASRGKHFRKIMARGLPGAFRRSAAIINQGTDSLGRRVVEIAGLARQFGSQLDQIVVSLVGAAGDLESDAGHVATAATETSRQTEDVIAASGRASSNVQTAAGAADQLASSIAEIGRQVSRSTESAGRAVSEANRAGGEIRELADAAVRIGDVIKLISEIAEQTNLLALNASIEAARAGDAGRGFSVVAAEVKSLADQTAKATEEISAKVSEMQHSTSTSVAAVEAIARTIAEIDEIASTISAAVEQQGAATKNIAHNVQEASSGTARVASNVAAISSAAADTGRIASRVNNASERVHGQVETLRREVDQFMNRLMATG</sequence>
<dbReference type="PATRIC" id="fig|1245469.3.peg.1546"/>
<dbReference type="EMBL" id="AP012603">
    <property type="protein sequence ID" value="BAM87517.1"/>
    <property type="molecule type" value="Genomic_DNA"/>
</dbReference>
<dbReference type="GO" id="GO:0005886">
    <property type="term" value="C:plasma membrane"/>
    <property type="evidence" value="ECO:0007669"/>
    <property type="project" value="UniProtKB-SubCell"/>
</dbReference>
<dbReference type="PROSITE" id="PS50192">
    <property type="entry name" value="T_SNARE"/>
    <property type="match status" value="1"/>
</dbReference>
<dbReference type="InterPro" id="IPR003660">
    <property type="entry name" value="HAMP_dom"/>
</dbReference>
<evidence type="ECO:0000256" key="3">
    <source>
        <dbReference type="ARBA" id="ARBA00023224"/>
    </source>
</evidence>
<dbReference type="SMART" id="SM00283">
    <property type="entry name" value="MA"/>
    <property type="match status" value="1"/>
</dbReference>
<dbReference type="PANTHER" id="PTHR32089">
    <property type="entry name" value="METHYL-ACCEPTING CHEMOTAXIS PROTEIN MCPB"/>
    <property type="match status" value="1"/>
</dbReference>
<dbReference type="Proteomes" id="UP000011841">
    <property type="component" value="Chromosome"/>
</dbReference>
<dbReference type="PROSITE" id="PS50111">
    <property type="entry name" value="CHEMOTAXIS_TRANSDUC_2"/>
    <property type="match status" value="1"/>
</dbReference>
<proteinExistence type="inferred from homology"/>
<dbReference type="AlphaFoldDB" id="M4Z3S5"/>
<evidence type="ECO:0008006" key="12">
    <source>
        <dbReference type="Google" id="ProtNLM"/>
    </source>
</evidence>
<dbReference type="PROSITE" id="PS50885">
    <property type="entry name" value="HAMP"/>
    <property type="match status" value="1"/>
</dbReference>